<organism evidence="2 3">
    <name type="scientific">Actinobaculum massiliense ACS-171-V-Col2</name>
    <dbReference type="NCBI Taxonomy" id="883066"/>
    <lineage>
        <taxon>Bacteria</taxon>
        <taxon>Bacillati</taxon>
        <taxon>Actinomycetota</taxon>
        <taxon>Actinomycetes</taxon>
        <taxon>Actinomycetales</taxon>
        <taxon>Actinomycetaceae</taxon>
        <taxon>Actinobaculum</taxon>
    </lineage>
</organism>
<reference evidence="2 3" key="1">
    <citation type="submission" date="2012-09" db="EMBL/GenBank/DDBJ databases">
        <title>The Genome Sequence of Actinobaculum massiliae ACS-171-V-COL2.</title>
        <authorList>
            <consortium name="The Broad Institute Genome Sequencing Platform"/>
            <person name="Earl A."/>
            <person name="Ward D."/>
            <person name="Feldgarden M."/>
            <person name="Gevers D."/>
            <person name="Saerens B."/>
            <person name="Vaneechoutte M."/>
            <person name="Walker B."/>
            <person name="Young S.K."/>
            <person name="Zeng Q."/>
            <person name="Gargeya S."/>
            <person name="Fitzgerald M."/>
            <person name="Haas B."/>
            <person name="Abouelleil A."/>
            <person name="Alvarado L."/>
            <person name="Arachchi H.M."/>
            <person name="Berlin A."/>
            <person name="Chapman S.B."/>
            <person name="Goldberg J."/>
            <person name="Griggs A."/>
            <person name="Gujja S."/>
            <person name="Hansen M."/>
            <person name="Howarth C."/>
            <person name="Imamovic A."/>
            <person name="Larimer J."/>
            <person name="McCowen C."/>
            <person name="Montmayeur A."/>
            <person name="Murphy C."/>
            <person name="Neiman D."/>
            <person name="Pearson M."/>
            <person name="Priest M."/>
            <person name="Roberts A."/>
            <person name="Saif S."/>
            <person name="Shea T."/>
            <person name="Sisk P."/>
            <person name="Sykes S."/>
            <person name="Wortman J."/>
            <person name="Nusbaum C."/>
            <person name="Birren B."/>
        </authorList>
    </citation>
    <scope>NUCLEOTIDE SEQUENCE [LARGE SCALE GENOMIC DNA]</scope>
    <source>
        <strain evidence="3">ACS-171-V-Col2</strain>
    </source>
</reference>
<dbReference type="AlphaFoldDB" id="K9EH65"/>
<evidence type="ECO:0000313" key="3">
    <source>
        <dbReference type="Proteomes" id="UP000009888"/>
    </source>
</evidence>
<dbReference type="NCBIfam" id="NF041390">
    <property type="entry name" value="TadE_Rv3655c"/>
    <property type="match status" value="1"/>
</dbReference>
<dbReference type="Proteomes" id="UP000009888">
    <property type="component" value="Unassembled WGS sequence"/>
</dbReference>
<dbReference type="EMBL" id="AGWL01000005">
    <property type="protein sequence ID" value="EKU95236.1"/>
    <property type="molecule type" value="Genomic_DNA"/>
</dbReference>
<name>K9EH65_9ACTO</name>
<accession>K9EH65</accession>
<keyword evidence="3" id="KW-1185">Reference proteome</keyword>
<dbReference type="RefSeq" id="WP_007001203.1">
    <property type="nucleotide sequence ID" value="NZ_JH992955.1"/>
</dbReference>
<gene>
    <name evidence="2" type="ORF">HMPREF9233_00997</name>
</gene>
<feature type="transmembrane region" description="Helical" evidence="1">
    <location>
        <begin position="20"/>
        <end position="42"/>
    </location>
</feature>
<dbReference type="InterPro" id="IPR049790">
    <property type="entry name" value="Rv3655c/TadE"/>
</dbReference>
<sequence>MGRELGASRRCEAGMVTAEIAIGMLALVGVLVFALGTLFTAVQYFEVQDASREIAVMAARGRSASELSSQGLPPGASMSVETMGERARVTVEKRATGVLAPFGITLRAENIVDLEPGALE</sequence>
<keyword evidence="1" id="KW-0472">Membrane</keyword>
<keyword evidence="1" id="KW-0812">Transmembrane</keyword>
<comment type="caution">
    <text evidence="2">The sequence shown here is derived from an EMBL/GenBank/DDBJ whole genome shotgun (WGS) entry which is preliminary data.</text>
</comment>
<evidence type="ECO:0000313" key="2">
    <source>
        <dbReference type="EMBL" id="EKU95236.1"/>
    </source>
</evidence>
<keyword evidence="1" id="KW-1133">Transmembrane helix</keyword>
<evidence type="ECO:0000256" key="1">
    <source>
        <dbReference type="SAM" id="Phobius"/>
    </source>
</evidence>
<dbReference type="PATRIC" id="fig|883066.3.peg.1042"/>
<proteinExistence type="predicted"/>
<dbReference type="HOGENOM" id="CLU_116311_1_0_11"/>
<evidence type="ECO:0008006" key="4">
    <source>
        <dbReference type="Google" id="ProtNLM"/>
    </source>
</evidence>
<dbReference type="STRING" id="202789.GCA_001457435_01123"/>
<protein>
    <recommendedName>
        <fullName evidence="4">Prepilin-type N-terminal cleavage/methylation domain-containing protein</fullName>
    </recommendedName>
</protein>